<accession>A0ABQ4Q7A2</accession>
<feature type="transmembrane region" description="Helical" evidence="5">
    <location>
        <begin position="236"/>
        <end position="256"/>
    </location>
</feature>
<name>A0ABQ4Q7A2_9BURK</name>
<dbReference type="InterPro" id="IPR000620">
    <property type="entry name" value="EamA_dom"/>
</dbReference>
<keyword evidence="8" id="KW-1185">Reference proteome</keyword>
<feature type="transmembrane region" description="Helical" evidence="5">
    <location>
        <begin position="57"/>
        <end position="75"/>
    </location>
</feature>
<keyword evidence="3 5" id="KW-1133">Transmembrane helix</keyword>
<feature type="domain" description="EamA" evidence="6">
    <location>
        <begin position="1"/>
        <end position="130"/>
    </location>
</feature>
<evidence type="ECO:0000256" key="5">
    <source>
        <dbReference type="SAM" id="Phobius"/>
    </source>
</evidence>
<feature type="transmembrane region" description="Helical" evidence="5">
    <location>
        <begin position="205"/>
        <end position="224"/>
    </location>
</feature>
<gene>
    <name evidence="7" type="ORF">NCCP691_29430</name>
</gene>
<feature type="transmembrane region" description="Helical" evidence="5">
    <location>
        <begin position="262"/>
        <end position="281"/>
    </location>
</feature>
<comment type="caution">
    <text evidence="7">The sequence shown here is derived from an EMBL/GenBank/DDBJ whole genome shotgun (WGS) entry which is preliminary data.</text>
</comment>
<reference evidence="7 8" key="1">
    <citation type="journal article" date="2022" name="Int. J. Syst. Evol. Microbiol.">
        <title>Noviherbaspirillum aridicola sp. nov., isolated from an arid soil in Pakistan.</title>
        <authorList>
            <person name="Khan I.U."/>
            <person name="Saqib M."/>
            <person name="Amin A."/>
            <person name="Hussain F."/>
            <person name="Li L."/>
            <person name="Liu Y.H."/>
            <person name="Fang B.Z."/>
            <person name="Ahmed I."/>
            <person name="Li W.J."/>
        </authorList>
    </citation>
    <scope>NUCLEOTIDE SEQUENCE [LARGE SCALE GENOMIC DNA]</scope>
    <source>
        <strain evidence="7 8">NCCP-691</strain>
    </source>
</reference>
<dbReference type="Pfam" id="PF00892">
    <property type="entry name" value="EamA"/>
    <property type="match status" value="1"/>
</dbReference>
<dbReference type="Proteomes" id="UP000887222">
    <property type="component" value="Unassembled WGS sequence"/>
</dbReference>
<feature type="transmembrane region" description="Helical" evidence="5">
    <location>
        <begin position="136"/>
        <end position="158"/>
    </location>
</feature>
<protein>
    <recommendedName>
        <fullName evidence="6">EamA domain-containing protein</fullName>
    </recommendedName>
</protein>
<evidence type="ECO:0000256" key="4">
    <source>
        <dbReference type="ARBA" id="ARBA00023136"/>
    </source>
</evidence>
<sequence>MLFAAFLFSIMGVCVKLASDIYSTSEIVMYRNIVGVLFLTGVVVARRGSLRTIHWKAHLWRGAVGVTALWMWFYAISRLPIATGMTLNYMAPVWMAGILLVAGLRRRERALDWGLALAIACSFAGVTLLLRPSFDAAQWFAGLVGLGSGFLSAFAYLAVRRLGQLGEPEYRVVFYFSLTGVLAGAAGTLFEGNGRAVLLVGSHGLRGILLLLAIGLTATIAQVAMTRAYRLGKALVTANLQYSGIIFASIWGILLWDDVLGWTSWLGMAIILVSGSVATYYNTRGAPPARPTVAKANDPIATEV</sequence>
<dbReference type="EMBL" id="BPMK01000013">
    <property type="protein sequence ID" value="GIZ52929.1"/>
    <property type="molecule type" value="Genomic_DNA"/>
</dbReference>
<feature type="transmembrane region" description="Helical" evidence="5">
    <location>
        <begin position="87"/>
        <end position="104"/>
    </location>
</feature>
<evidence type="ECO:0000256" key="2">
    <source>
        <dbReference type="ARBA" id="ARBA00022692"/>
    </source>
</evidence>
<evidence type="ECO:0000313" key="8">
    <source>
        <dbReference type="Proteomes" id="UP000887222"/>
    </source>
</evidence>
<dbReference type="SUPFAM" id="SSF103481">
    <property type="entry name" value="Multidrug resistance efflux transporter EmrE"/>
    <property type="match status" value="2"/>
</dbReference>
<evidence type="ECO:0000259" key="6">
    <source>
        <dbReference type="Pfam" id="PF00892"/>
    </source>
</evidence>
<proteinExistence type="predicted"/>
<evidence type="ECO:0000256" key="3">
    <source>
        <dbReference type="ARBA" id="ARBA00022989"/>
    </source>
</evidence>
<evidence type="ECO:0000313" key="7">
    <source>
        <dbReference type="EMBL" id="GIZ52929.1"/>
    </source>
</evidence>
<evidence type="ECO:0000256" key="1">
    <source>
        <dbReference type="ARBA" id="ARBA00004141"/>
    </source>
</evidence>
<organism evidence="7 8">
    <name type="scientific">Noviherbaspirillum aridicola</name>
    <dbReference type="NCBI Taxonomy" id="2849687"/>
    <lineage>
        <taxon>Bacteria</taxon>
        <taxon>Pseudomonadati</taxon>
        <taxon>Pseudomonadota</taxon>
        <taxon>Betaproteobacteria</taxon>
        <taxon>Burkholderiales</taxon>
        <taxon>Oxalobacteraceae</taxon>
        <taxon>Noviherbaspirillum</taxon>
    </lineage>
</organism>
<keyword evidence="4 5" id="KW-0472">Membrane</keyword>
<dbReference type="PANTHER" id="PTHR22911">
    <property type="entry name" value="ACYL-MALONYL CONDENSING ENZYME-RELATED"/>
    <property type="match status" value="1"/>
</dbReference>
<feature type="transmembrane region" description="Helical" evidence="5">
    <location>
        <begin position="111"/>
        <end position="130"/>
    </location>
</feature>
<feature type="transmembrane region" description="Helical" evidence="5">
    <location>
        <begin position="170"/>
        <end position="190"/>
    </location>
</feature>
<feature type="transmembrane region" description="Helical" evidence="5">
    <location>
        <begin position="28"/>
        <end position="45"/>
    </location>
</feature>
<comment type="subcellular location">
    <subcellularLocation>
        <location evidence="1">Membrane</location>
        <topology evidence="1">Multi-pass membrane protein</topology>
    </subcellularLocation>
</comment>
<keyword evidence="2 5" id="KW-0812">Transmembrane</keyword>
<dbReference type="InterPro" id="IPR037185">
    <property type="entry name" value="EmrE-like"/>
</dbReference>
<dbReference type="PANTHER" id="PTHR22911:SF6">
    <property type="entry name" value="SOLUTE CARRIER FAMILY 35 MEMBER G1"/>
    <property type="match status" value="1"/>
</dbReference>